<keyword evidence="4 6" id="KW-1133">Transmembrane helix</keyword>
<reference evidence="10 11" key="1">
    <citation type="submission" date="2025-05" db="UniProtKB">
        <authorList>
            <consortium name="RefSeq"/>
        </authorList>
    </citation>
    <scope>IDENTIFICATION</scope>
    <source>
        <tissue evidence="10 11">Whole larvae</tissue>
    </source>
</reference>
<dbReference type="Gene3D" id="3.80.10.10">
    <property type="entry name" value="Ribonuclease Inhibitor"/>
    <property type="match status" value="2"/>
</dbReference>
<dbReference type="SMART" id="SM00255">
    <property type="entry name" value="TIR"/>
    <property type="match status" value="1"/>
</dbReference>
<keyword evidence="3 7" id="KW-0732">Signal</keyword>
<keyword evidence="2 6" id="KW-0812">Transmembrane</keyword>
<dbReference type="Proteomes" id="UP001652740">
    <property type="component" value="Unplaced"/>
</dbReference>
<name>A0ABM3MWW7_GALME</name>
<evidence type="ECO:0000256" key="5">
    <source>
        <dbReference type="ARBA" id="ARBA00023136"/>
    </source>
</evidence>
<sequence>MAIAVRSVLVVCALWLLGASSVDEELVLPPANWPQCPLPPAHCTPLDTHIHNNKYTFEVEGNKFHLIYDTKLSKLEVFCYDRPILESDSLPRFRDDVSLSTLVSHQCPAPRGSYSSVLSRFNIAALYSLKLKLGRRKQPRSPLLPEHFVGLNISDLEIFGSYRRPIYPEDGFFESLDGVKNLDLFGISLSPLPLSNQLRSVSATSGESNGEWGGCEHLEKLMLAHWKWSQQGAPIRWLANCLRLRQLELQSAKIQVILDNGFTVPSSVRSVVITRCNTGTLSIPPNFLADASNLTHLDVSANNMSKLDSGVLSRVATTLVSLVLDSNPLGDLCKYSLDANVTDSARSGLSLWLPMLEHLSLMGTGVTRICSSWPVDMPALTYLDLSQNSVHTLQYEAIHWLGSRPSELILTDNDVRVIMYHRTNYQNLLKHNCTQSHVTVHITHPLTCDCHTYWFARSFADCPGHVSWLETPKCKSGKLVSEASVDDMICARHGINCSAGCKCFSRENLETTIANCTDSALEHLPAVPRLSHLYAAFNRIDDFNSSDIPETLIFADLKYNSITHLSAETASKLLSMGERQVLLAGNLLLCDCNNKPFLNVLYKHQNQVLDYNLTTCLDETPLTSIDIEDLCALPPPALLLYSLAPVVMLLIASLLAFGLCYYYRHELKVYLYARGCCMFWVHEEELDRDKKYDAFVSFSHADEQFVHESLAAELEREPCGFRLCIHTRDWLLGEWIPTQIAVSVEQSRRTIIVLSRNFLSSIWGRLEFRTAHINAMREGWARVIIILLEEVNDHAELDAELKAYLSSNTYVKWGDPYFWDKLRYALPHRRGERRALRAGEEVARDLHHIMAREALGPGQFADAAPLELRLPAPQMLCIEAPN</sequence>
<dbReference type="InterPro" id="IPR032675">
    <property type="entry name" value="LRR_dom_sf"/>
</dbReference>
<dbReference type="PROSITE" id="PS50104">
    <property type="entry name" value="TIR"/>
    <property type="match status" value="1"/>
</dbReference>
<evidence type="ECO:0000256" key="4">
    <source>
        <dbReference type="ARBA" id="ARBA00022989"/>
    </source>
</evidence>
<evidence type="ECO:0000313" key="10">
    <source>
        <dbReference type="RefSeq" id="XP_052755647.1"/>
    </source>
</evidence>
<protein>
    <submittedName>
        <fullName evidence="10 11">Protein toll-like</fullName>
    </submittedName>
</protein>
<dbReference type="PANTHER" id="PTHR24365">
    <property type="entry name" value="TOLL-LIKE RECEPTOR"/>
    <property type="match status" value="1"/>
</dbReference>
<evidence type="ECO:0000256" key="6">
    <source>
        <dbReference type="SAM" id="Phobius"/>
    </source>
</evidence>
<proteinExistence type="predicted"/>
<dbReference type="PRINTS" id="PR01537">
    <property type="entry name" value="INTRLKN1R1F"/>
</dbReference>
<dbReference type="GeneID" id="113511129"/>
<accession>A0ABM3MWW7</accession>
<organism evidence="9 11">
    <name type="scientific">Galleria mellonella</name>
    <name type="common">Greater wax moth</name>
    <dbReference type="NCBI Taxonomy" id="7137"/>
    <lineage>
        <taxon>Eukaryota</taxon>
        <taxon>Metazoa</taxon>
        <taxon>Ecdysozoa</taxon>
        <taxon>Arthropoda</taxon>
        <taxon>Hexapoda</taxon>
        <taxon>Insecta</taxon>
        <taxon>Pterygota</taxon>
        <taxon>Neoptera</taxon>
        <taxon>Endopterygota</taxon>
        <taxon>Lepidoptera</taxon>
        <taxon>Glossata</taxon>
        <taxon>Ditrysia</taxon>
        <taxon>Pyraloidea</taxon>
        <taxon>Pyralidae</taxon>
        <taxon>Galleriinae</taxon>
        <taxon>Galleria</taxon>
    </lineage>
</organism>
<evidence type="ECO:0000313" key="9">
    <source>
        <dbReference type="Proteomes" id="UP001652740"/>
    </source>
</evidence>
<feature type="transmembrane region" description="Helical" evidence="6">
    <location>
        <begin position="638"/>
        <end position="663"/>
    </location>
</feature>
<dbReference type="Pfam" id="PF01582">
    <property type="entry name" value="TIR"/>
    <property type="match status" value="1"/>
</dbReference>
<feature type="signal peptide" evidence="7">
    <location>
        <begin position="1"/>
        <end position="21"/>
    </location>
</feature>
<keyword evidence="5 6" id="KW-0472">Membrane</keyword>
<gene>
    <name evidence="10 11" type="primary">LOC113511129</name>
</gene>
<dbReference type="RefSeq" id="XP_052755648.1">
    <property type="nucleotide sequence ID" value="XM_052899688.1"/>
</dbReference>
<dbReference type="InterPro" id="IPR000157">
    <property type="entry name" value="TIR_dom"/>
</dbReference>
<evidence type="ECO:0000259" key="8">
    <source>
        <dbReference type="PROSITE" id="PS50104"/>
    </source>
</evidence>
<feature type="domain" description="TIR" evidence="8">
    <location>
        <begin position="690"/>
        <end position="826"/>
    </location>
</feature>
<evidence type="ECO:0000256" key="3">
    <source>
        <dbReference type="ARBA" id="ARBA00022729"/>
    </source>
</evidence>
<evidence type="ECO:0000313" key="11">
    <source>
        <dbReference type="RefSeq" id="XP_052755648.1"/>
    </source>
</evidence>
<dbReference type="Gene3D" id="3.40.50.10140">
    <property type="entry name" value="Toll/interleukin-1 receptor homology (TIR) domain"/>
    <property type="match status" value="1"/>
</dbReference>
<dbReference type="RefSeq" id="XP_052755647.1">
    <property type="nucleotide sequence ID" value="XM_052899687.1"/>
</dbReference>
<evidence type="ECO:0000256" key="2">
    <source>
        <dbReference type="ARBA" id="ARBA00022692"/>
    </source>
</evidence>
<keyword evidence="9" id="KW-1185">Reference proteome</keyword>
<dbReference type="SUPFAM" id="SSF52058">
    <property type="entry name" value="L domain-like"/>
    <property type="match status" value="2"/>
</dbReference>
<dbReference type="PANTHER" id="PTHR24365:SF541">
    <property type="entry name" value="PROTEIN TOLL-RELATED"/>
    <property type="match status" value="1"/>
</dbReference>
<evidence type="ECO:0000256" key="7">
    <source>
        <dbReference type="SAM" id="SignalP"/>
    </source>
</evidence>
<feature type="chain" id="PRO_5045025013" evidence="7">
    <location>
        <begin position="22"/>
        <end position="882"/>
    </location>
</feature>
<dbReference type="InterPro" id="IPR035897">
    <property type="entry name" value="Toll_tir_struct_dom_sf"/>
</dbReference>
<dbReference type="SUPFAM" id="SSF52200">
    <property type="entry name" value="Toll/Interleukin receptor TIR domain"/>
    <property type="match status" value="1"/>
</dbReference>
<comment type="subcellular location">
    <subcellularLocation>
        <location evidence="1">Membrane</location>
        <topology evidence="1">Single-pass membrane protein</topology>
    </subcellularLocation>
</comment>
<evidence type="ECO:0000256" key="1">
    <source>
        <dbReference type="ARBA" id="ARBA00004167"/>
    </source>
</evidence>